<dbReference type="PANTHER" id="PTHR37464">
    <property type="entry name" value="BLL2463 PROTEIN"/>
    <property type="match status" value="1"/>
</dbReference>
<dbReference type="Pfam" id="PF13519">
    <property type="entry name" value="VWA_2"/>
    <property type="match status" value="1"/>
</dbReference>
<dbReference type="InterPro" id="IPR011933">
    <property type="entry name" value="Double_TM_dom"/>
</dbReference>
<accession>A0A146GD83</accession>
<feature type="domain" description="Aerotolerance regulator N-terminal" evidence="2">
    <location>
        <begin position="1"/>
        <end position="78"/>
    </location>
</feature>
<name>A0A146GD83_TERSA</name>
<dbReference type="Proteomes" id="UP000076023">
    <property type="component" value="Unassembled WGS sequence"/>
</dbReference>
<dbReference type="PANTHER" id="PTHR37464:SF1">
    <property type="entry name" value="BLL2463 PROTEIN"/>
    <property type="match status" value="1"/>
</dbReference>
<proteinExistence type="predicted"/>
<gene>
    <name evidence="4" type="ORF">TSACC_22891</name>
</gene>
<keyword evidence="1" id="KW-0472">Membrane</keyword>
<evidence type="ECO:0000313" key="4">
    <source>
        <dbReference type="EMBL" id="GAT34466.1"/>
    </source>
</evidence>
<keyword evidence="1" id="KW-1133">Transmembrane helix</keyword>
<dbReference type="Gene3D" id="3.40.50.410">
    <property type="entry name" value="von Willebrand factor, type A domain"/>
    <property type="match status" value="1"/>
</dbReference>
<evidence type="ECO:0000313" key="5">
    <source>
        <dbReference type="Proteomes" id="UP000076023"/>
    </source>
</evidence>
<comment type="caution">
    <text evidence="4">The sequence shown here is derived from an EMBL/GenBank/DDBJ whole genome shotgun (WGS) entry which is preliminary data.</text>
</comment>
<dbReference type="InParanoid" id="A0A146GD83"/>
<dbReference type="NCBIfam" id="TIGR02226">
    <property type="entry name" value="two_anch"/>
    <property type="match status" value="1"/>
</dbReference>
<protein>
    <submittedName>
        <fullName evidence="4">N-terminal double-transmembrane domain-containing protein</fullName>
    </submittedName>
</protein>
<dbReference type="OrthoDB" id="9780136at2"/>
<dbReference type="EMBL" id="BDCO01000002">
    <property type="protein sequence ID" value="GAT34466.1"/>
    <property type="molecule type" value="Genomic_DNA"/>
</dbReference>
<keyword evidence="5" id="KW-1185">Reference proteome</keyword>
<organism evidence="4 5">
    <name type="scientific">Terrimicrobium sacchariphilum</name>
    <dbReference type="NCBI Taxonomy" id="690879"/>
    <lineage>
        <taxon>Bacteria</taxon>
        <taxon>Pseudomonadati</taxon>
        <taxon>Verrucomicrobiota</taxon>
        <taxon>Terrimicrobiia</taxon>
        <taxon>Terrimicrobiales</taxon>
        <taxon>Terrimicrobiaceae</taxon>
        <taxon>Terrimicrobium</taxon>
    </lineage>
</organism>
<sequence>MNFLFPAAFFLAVLIPAIIALYLQRPRQRLREVPSLMLWQRVLEREPRRRFLGRLRRWLSLLLQLLIFLLLLLALARPDFFHPRGQRSTVIVLDLRARMQAGNAFFDAIAAARQASAGAGPDEQIAILGAAGTPRIISPFSCDPIQLRQSLASLTPSDGGGSLDETLGLARDLLAGRPGATRLLVITDRPLPENSTTPAGSSANAHATQVILTGSPLDNAAILELAQAPLPASPQSAEVFVKVANFAAAPRDIEWELRLDGRTIDLQSQKLAPGEQRDFSSIVPAESLQSLTGFLEARLTSGDKFPVDDTARTWLPVQRRTPVLLISAGNPYLEGALKADPSIALEILTPDAWRASLAASFRVVVFDDWLPADLTLANLPASGVLFFGKVPGETGQPLPIADLTADPRSPLLWNVDFTTTRFANATPLPPAPAGWRATPAVTSASGPLVLALESPEGRRVVATAFPVAGSNFPLKAAFPLFISNTVHWLAAGPAALPNLRAGQVYIPAEGESVATTPGEKHDAWSTTPTLLDRVGFYERTDAHSSSWLSVNTADAAESDLRTATGSGGLLLSAARFAGFQLWQWLALAAATLILLEWWLHHRRMTE</sequence>
<dbReference type="InterPro" id="IPR036465">
    <property type="entry name" value="vWFA_dom_sf"/>
</dbReference>
<dbReference type="RefSeq" id="WP_075080094.1">
    <property type="nucleotide sequence ID" value="NZ_BDCO01000002.1"/>
</dbReference>
<feature type="domain" description="VWFA" evidence="3">
    <location>
        <begin position="89"/>
        <end position="188"/>
    </location>
</feature>
<feature type="transmembrane region" description="Helical" evidence="1">
    <location>
        <begin position="6"/>
        <end position="23"/>
    </location>
</feature>
<keyword evidence="1 4" id="KW-0812">Transmembrane</keyword>
<dbReference type="InterPro" id="IPR024163">
    <property type="entry name" value="Aerotolerance_reg_N"/>
</dbReference>
<dbReference type="SUPFAM" id="SSF53300">
    <property type="entry name" value="vWA-like"/>
    <property type="match status" value="1"/>
</dbReference>
<feature type="transmembrane region" description="Helical" evidence="1">
    <location>
        <begin position="581"/>
        <end position="599"/>
    </location>
</feature>
<dbReference type="AlphaFoldDB" id="A0A146GD83"/>
<feature type="transmembrane region" description="Helical" evidence="1">
    <location>
        <begin position="58"/>
        <end position="76"/>
    </location>
</feature>
<evidence type="ECO:0000259" key="3">
    <source>
        <dbReference type="Pfam" id="PF13519"/>
    </source>
</evidence>
<dbReference type="Pfam" id="PF07584">
    <property type="entry name" value="BatA"/>
    <property type="match status" value="1"/>
</dbReference>
<dbReference type="InterPro" id="IPR002035">
    <property type="entry name" value="VWF_A"/>
</dbReference>
<evidence type="ECO:0000259" key="2">
    <source>
        <dbReference type="Pfam" id="PF07584"/>
    </source>
</evidence>
<dbReference type="STRING" id="690879.TSACC_22891"/>
<evidence type="ECO:0000256" key="1">
    <source>
        <dbReference type="SAM" id="Phobius"/>
    </source>
</evidence>
<reference evidence="5" key="1">
    <citation type="journal article" date="2017" name="Genome Announc.">
        <title>Draft Genome Sequence of Terrimicrobium sacchariphilum NM-5T, a Facultative Anaerobic Soil Bacterium of the Class Spartobacteria.</title>
        <authorList>
            <person name="Qiu Y.L."/>
            <person name="Tourlousse D.M."/>
            <person name="Matsuura N."/>
            <person name="Ohashi A."/>
            <person name="Sekiguchi Y."/>
        </authorList>
    </citation>
    <scope>NUCLEOTIDE SEQUENCE [LARGE SCALE GENOMIC DNA]</scope>
    <source>
        <strain evidence="5">NM-5</strain>
    </source>
</reference>